<dbReference type="AlphaFoldDB" id="A0A1Y3MAZ8"/>
<dbReference type="SUPFAM" id="SSF53448">
    <property type="entry name" value="Nucleotide-diphospho-sugar transferases"/>
    <property type="match status" value="2"/>
</dbReference>
<accession>A0A1Y3MAZ8</accession>
<dbReference type="Proteomes" id="UP000195321">
    <property type="component" value="Unassembled WGS sequence"/>
</dbReference>
<gene>
    <name evidence="1" type="ORF">BW425_17835</name>
</gene>
<protein>
    <submittedName>
        <fullName evidence="1">Glycosyl transferase</fullName>
    </submittedName>
</protein>
<dbReference type="InterPro" id="IPR029044">
    <property type="entry name" value="Nucleotide-diphossugar_trans"/>
</dbReference>
<evidence type="ECO:0000313" key="1">
    <source>
        <dbReference type="EMBL" id="OUM47618.1"/>
    </source>
</evidence>
<dbReference type="GO" id="GO:0016740">
    <property type="term" value="F:transferase activity"/>
    <property type="evidence" value="ECO:0007669"/>
    <property type="project" value="UniProtKB-KW"/>
</dbReference>
<reference evidence="1 2" key="1">
    <citation type="submission" date="2017-02" db="EMBL/GenBank/DDBJ databases">
        <title>Bacillus pseudomycoides isolate FSL K6-0042.</title>
        <authorList>
            <person name="Kovac J."/>
        </authorList>
    </citation>
    <scope>NUCLEOTIDE SEQUENCE [LARGE SCALE GENOMIC DNA]</scope>
    <source>
        <strain evidence="1 2">FSL K6-0042</strain>
    </source>
</reference>
<comment type="caution">
    <text evidence="1">The sequence shown here is derived from an EMBL/GenBank/DDBJ whole genome shotgun (WGS) entry which is preliminary data.</text>
</comment>
<organism evidence="1 2">
    <name type="scientific">Bacillus pseudomycoides</name>
    <dbReference type="NCBI Taxonomy" id="64104"/>
    <lineage>
        <taxon>Bacteria</taxon>
        <taxon>Bacillati</taxon>
        <taxon>Bacillota</taxon>
        <taxon>Bacilli</taxon>
        <taxon>Bacillales</taxon>
        <taxon>Bacillaceae</taxon>
        <taxon>Bacillus</taxon>
        <taxon>Bacillus cereus group</taxon>
    </lineage>
</organism>
<keyword evidence="1" id="KW-0808">Transferase</keyword>
<dbReference type="Gene3D" id="3.90.550.10">
    <property type="entry name" value="Spore Coat Polysaccharide Biosynthesis Protein SpsA, Chain A"/>
    <property type="match status" value="2"/>
</dbReference>
<dbReference type="RefSeq" id="WP_016115791.1">
    <property type="nucleotide sequence ID" value="NZ_CP189809.1"/>
</dbReference>
<proteinExistence type="predicted"/>
<dbReference type="EMBL" id="MWPX01000021">
    <property type="protein sequence ID" value="OUM47618.1"/>
    <property type="molecule type" value="Genomic_DNA"/>
</dbReference>
<sequence>MNFNDRKESYPRLYIPSKIEKDVLLSPDTSDAPDINHSKKSTIKKINPLFYNKQPHSGNHFCAIVGTEYVLKTIALRQSLIQNSQRFTLWICCIDSFAYSVLKEMNLNNVNLLQVDDIEDANLKAIKRNRTVNEYCWTLKSVLIEYLLVNYDLPSVLYCDSDLYFFSDPNTIFEEWGDNSIYLCPQRDRDWVEEKYGKYQAGLIGFKNDFYGLKSVRWWKDKCLDWCSANPDNGRFGDQKYLDFIPIYFPKVKISRNLGINAAPWNCIYNNNYKIDKNQSEVYIETDKLVVYHFACITIFNEKDFDLWSLGEISIPNNILNHIYTPYLEQIQFTLKKSTEKLGETAKRLLSVKDINEAQTLYKDSQLRRKMNQSNHFMNYSMIISQKRLIQGLTCYYSLESHGTNFTVWICCMDNLTYQILTNLKLKHAILIHVKDIENQELLNIKNERSLQEYCWTLKAPLCLHILNHYSEVDHIIYCDADMFFFAKPNIILDEWWKYSVFLCPQRGTTELENVHGMYQAGLIGFKNDQNSKDILTWWKDKCLEYCKDVYDIEMNRWGDQKYLNHIPDLFSNIKIMTQKGINTAPWNLILNNHSSITKTESKIFIDQDELITFHFGSMKIINPNEFDLWKQEHVEIDQSILEYIYIPYIEKIKNTCRILQNVFSLTPLFAGQLDKSSVKNYFQYPTSHFR</sequence>
<name>A0A1Y3MAZ8_9BACI</name>
<evidence type="ECO:0000313" key="2">
    <source>
        <dbReference type="Proteomes" id="UP000195321"/>
    </source>
</evidence>